<evidence type="ECO:0000256" key="9">
    <source>
        <dbReference type="ARBA" id="ARBA00049551"/>
    </source>
</evidence>
<feature type="transmembrane region" description="Helical" evidence="10">
    <location>
        <begin position="146"/>
        <end position="166"/>
    </location>
</feature>
<evidence type="ECO:0000256" key="3">
    <source>
        <dbReference type="ARBA" id="ARBA00012944"/>
    </source>
</evidence>
<dbReference type="AlphaFoldDB" id="A0A0N7BT42"/>
<dbReference type="EMBL" id="KY622006">
    <property type="protein sequence ID" value="ARF03353.1"/>
    <property type="molecule type" value="Genomic_DNA"/>
</dbReference>
<feature type="transmembrane region" description="Helical" evidence="10">
    <location>
        <begin position="122"/>
        <end position="140"/>
    </location>
</feature>
<dbReference type="GO" id="GO:0008137">
    <property type="term" value="F:NADH dehydrogenase (ubiquinone) activity"/>
    <property type="evidence" value="ECO:0007669"/>
    <property type="project" value="UniProtKB-EC"/>
</dbReference>
<dbReference type="InterPro" id="IPR010096">
    <property type="entry name" value="NADH-Q_OxRdtase_suN/2"/>
</dbReference>
<evidence type="ECO:0000313" key="13">
    <source>
        <dbReference type="EMBL" id="ARF03353.1"/>
    </source>
</evidence>
<keyword evidence="12" id="KW-0496">Mitochondrion</keyword>
<proteinExistence type="inferred from homology"/>
<dbReference type="InterPro" id="IPR001750">
    <property type="entry name" value="ND/Mrp_TM"/>
</dbReference>
<feature type="transmembrane region" description="Helical" evidence="10">
    <location>
        <begin position="354"/>
        <end position="382"/>
    </location>
</feature>
<dbReference type="Pfam" id="PF00361">
    <property type="entry name" value="Proton_antipo_M"/>
    <property type="match status" value="1"/>
</dbReference>
<comment type="subcellular location">
    <subcellularLocation>
        <location evidence="1">Membrane</location>
        <topology evidence="1">Multi-pass membrane protein</topology>
    </subcellularLocation>
</comment>
<sequence>MIIISILSLLLSNAVNLRRDISILFNRIAIIILIYCILNDLSSLTVITKGVGIHGGLLLVTNITQIFHIFIFLISILILTLTSFYPRKVWVSEYSSLKNLLFYKFVYYNTKIINKMGQHLKIIEYPLILLFVITGSILLMSTNDLVSIFLAIELQSYGLYILSTMYRNSELSTTGGLIYFLLGGLSSCFILLGTGLLYANSGSTSLDNLYIITSISDISYTDLWYKPYYINISLVIFTIGFLFKVSAAPFHFWSPDVYDAIPTIVTTFVALIAKISIFILLLQLVYYTGSGSHSNEMSWTFILLMSSLFSLIIGTVVGLTQFRIKRLFAYSTISHVGFILLALAISSIESTQAFIFYLTQYTISNLNAFFILVAIGFSLYCYTSENKEDEELMDKTNSPVQLVNQLKGYFYINPVLALSLAITIFSFVGVPPLIGFFGKQMVLSAAIDKGLIFLSLIAILTSVIGAVYYLSIVKEMFFSLPDYKINTLLENLVLKGAVLRRGEVSSAIMNKTILAGPPVVQVHTHKNLSFKYNNIAISSPISFVISCITLQILLFLFFNKEWLSMGTILVQILFNG</sequence>
<evidence type="ECO:0000259" key="11">
    <source>
        <dbReference type="Pfam" id="PF00361"/>
    </source>
</evidence>
<feature type="transmembrane region" description="Helical" evidence="10">
    <location>
        <begin position="59"/>
        <end position="85"/>
    </location>
</feature>
<feature type="transmembrane region" description="Helical" evidence="10">
    <location>
        <begin position="228"/>
        <end position="252"/>
    </location>
</feature>
<accession>A0A0N7BT42</accession>
<dbReference type="GO" id="GO:0042773">
    <property type="term" value="P:ATP synthesis coupled electron transport"/>
    <property type="evidence" value="ECO:0007669"/>
    <property type="project" value="InterPro"/>
</dbReference>
<comment type="catalytic activity">
    <reaction evidence="9">
        <text>a ubiquinone + NADH + 5 H(+)(in) = a ubiquinol + NAD(+) + 4 H(+)(out)</text>
        <dbReference type="Rhea" id="RHEA:29091"/>
        <dbReference type="Rhea" id="RHEA-COMP:9565"/>
        <dbReference type="Rhea" id="RHEA-COMP:9566"/>
        <dbReference type="ChEBI" id="CHEBI:15378"/>
        <dbReference type="ChEBI" id="CHEBI:16389"/>
        <dbReference type="ChEBI" id="CHEBI:17976"/>
        <dbReference type="ChEBI" id="CHEBI:57540"/>
        <dbReference type="ChEBI" id="CHEBI:57945"/>
        <dbReference type="EC" id="7.1.1.2"/>
    </reaction>
</comment>
<feature type="transmembrane region" description="Helical" evidence="10">
    <location>
        <begin position="415"/>
        <end position="438"/>
    </location>
</feature>
<feature type="domain" description="NADH:quinone oxidoreductase/Mrp antiporter transmembrane" evidence="11">
    <location>
        <begin position="143"/>
        <end position="465"/>
    </location>
</feature>
<keyword evidence="6 10" id="KW-1133">Transmembrane helix</keyword>
<dbReference type="GO" id="GO:0016020">
    <property type="term" value="C:membrane"/>
    <property type="evidence" value="ECO:0007669"/>
    <property type="project" value="UniProtKB-SubCell"/>
</dbReference>
<keyword evidence="7 10" id="KW-0472">Membrane</keyword>
<evidence type="ECO:0000256" key="7">
    <source>
        <dbReference type="ARBA" id="ARBA00023136"/>
    </source>
</evidence>
<evidence type="ECO:0000256" key="8">
    <source>
        <dbReference type="ARBA" id="ARBA00031028"/>
    </source>
</evidence>
<dbReference type="EC" id="7.1.1.2" evidence="3"/>
<reference evidence="12" key="1">
    <citation type="journal article" date="2015" name="Sci. Rep.">
        <title>Complete mitochondrial genome of the medicinal fungus Ophiocordyceps sinensis.</title>
        <authorList>
            <person name="Li Y."/>
            <person name="Hu X.D."/>
            <person name="Yang R.H."/>
            <person name="Hsiang T."/>
            <person name="Wang K."/>
            <person name="Liang D.Q."/>
            <person name="Liang F."/>
            <person name="Cao D.M."/>
            <person name="Zhou F."/>
            <person name="Wen G."/>
            <person name="Yao Y.J."/>
        </authorList>
    </citation>
    <scope>NUCLEOTIDE SEQUENCE</scope>
</reference>
<feature type="transmembrane region" description="Helical" evidence="10">
    <location>
        <begin position="264"/>
        <end position="287"/>
    </location>
</feature>
<evidence type="ECO:0000313" key="12">
    <source>
        <dbReference type="EMBL" id="AKE13224.1"/>
    </source>
</evidence>
<reference evidence="13" key="2">
    <citation type="submission" date="2017-02" db="EMBL/GenBank/DDBJ databases">
        <title>SMRT sequencing of the wild medicinal fungus Ophiocordyceps sinensis mitochondrial genome reveals phylogenetic relationship and depicts a genome-wide modification map.</title>
        <authorList>
            <person name="Liu D."/>
            <person name="Kang X."/>
            <person name="Hu L."/>
        </authorList>
    </citation>
    <scope>NUCLEOTIDE SEQUENCE</scope>
</reference>
<dbReference type="RefSeq" id="YP_009364294.1">
    <property type="nucleotide sequence ID" value="NC_034659.1"/>
</dbReference>
<dbReference type="GeneID" id="32888814"/>
<evidence type="ECO:0000256" key="1">
    <source>
        <dbReference type="ARBA" id="ARBA00004141"/>
    </source>
</evidence>
<evidence type="ECO:0000256" key="4">
    <source>
        <dbReference type="ARBA" id="ARBA00021008"/>
    </source>
</evidence>
<evidence type="ECO:0000256" key="2">
    <source>
        <dbReference type="ARBA" id="ARBA00007012"/>
    </source>
</evidence>
<dbReference type="HAMAP" id="MF_00445">
    <property type="entry name" value="NDH1_NuoN_1"/>
    <property type="match status" value="1"/>
</dbReference>
<geneLocation type="mitochondrion" evidence="12"/>
<feature type="transmembrane region" description="Helical" evidence="10">
    <location>
        <begin position="24"/>
        <end position="47"/>
    </location>
</feature>
<feature type="transmembrane region" description="Helical" evidence="10">
    <location>
        <begin position="178"/>
        <end position="199"/>
    </location>
</feature>
<evidence type="ECO:0000256" key="6">
    <source>
        <dbReference type="ARBA" id="ARBA00022989"/>
    </source>
</evidence>
<feature type="transmembrane region" description="Helical" evidence="10">
    <location>
        <begin position="299"/>
        <end position="320"/>
    </location>
</feature>
<organism evidence="12">
    <name type="scientific">Ophiocordyceps sinensis</name>
    <dbReference type="NCBI Taxonomy" id="72228"/>
    <lineage>
        <taxon>Eukaryota</taxon>
        <taxon>Fungi</taxon>
        <taxon>Dikarya</taxon>
        <taxon>Ascomycota</taxon>
        <taxon>Pezizomycotina</taxon>
        <taxon>Sordariomycetes</taxon>
        <taxon>Hypocreomycetidae</taxon>
        <taxon>Hypocreales</taxon>
        <taxon>Ophiocordycipitaceae</taxon>
        <taxon>Ophiocordyceps</taxon>
    </lineage>
</organism>
<feature type="transmembrane region" description="Helical" evidence="10">
    <location>
        <begin position="450"/>
        <end position="470"/>
    </location>
</feature>
<evidence type="ECO:0000256" key="10">
    <source>
        <dbReference type="SAM" id="Phobius"/>
    </source>
</evidence>
<comment type="similarity">
    <text evidence="2">Belongs to the complex I subunit 2 family.</text>
</comment>
<protein>
    <recommendedName>
        <fullName evidence="4">NADH-ubiquinone oxidoreductase chain 2</fullName>
        <ecNumber evidence="3">7.1.1.2</ecNumber>
    </recommendedName>
    <alternativeName>
        <fullName evidence="8">NADH dehydrogenase subunit 2</fullName>
    </alternativeName>
</protein>
<dbReference type="PANTHER" id="PTHR22773">
    <property type="entry name" value="NADH DEHYDROGENASE"/>
    <property type="match status" value="1"/>
</dbReference>
<keyword evidence="5 10" id="KW-0812">Transmembrane</keyword>
<name>A0A0N7BT42_9HYPO</name>
<evidence type="ECO:0000256" key="5">
    <source>
        <dbReference type="ARBA" id="ARBA00022692"/>
    </source>
</evidence>
<dbReference type="EMBL" id="KP835313">
    <property type="protein sequence ID" value="AKE13224.1"/>
    <property type="molecule type" value="Genomic_DNA"/>
</dbReference>
<feature type="transmembrane region" description="Helical" evidence="10">
    <location>
        <begin position="327"/>
        <end position="348"/>
    </location>
</feature>
<gene>
    <name evidence="12" type="primary">nad2</name>
</gene>
<feature type="transmembrane region" description="Helical" evidence="10">
    <location>
        <begin position="535"/>
        <end position="558"/>
    </location>
</feature>